<evidence type="ECO:0000313" key="9">
    <source>
        <dbReference type="EMBL" id="KAE9167351.1"/>
    </source>
</evidence>
<gene>
    <name evidence="11" type="ORF">PF001_g29421</name>
    <name evidence="10" type="ORF">PF002_g30092</name>
    <name evidence="9" type="ORF">PF004_g28853</name>
    <name evidence="8" type="ORF">PF005_g29694</name>
    <name evidence="7" type="ORF">PF006_g29398</name>
    <name evidence="6" type="ORF">PF007_g29505</name>
    <name evidence="12" type="ORF">PF008_g29225</name>
    <name evidence="3" type="ORF">PF009_g30053</name>
    <name evidence="5" type="ORF">PF010_g29330</name>
    <name evidence="4" type="ORF">PF011_g28860</name>
</gene>
<dbReference type="EMBL" id="QXGF01004536">
    <property type="protein sequence ID" value="KAE8919644.1"/>
    <property type="molecule type" value="Genomic_DNA"/>
</dbReference>
<evidence type="ECO:0000256" key="1">
    <source>
        <dbReference type="SAM" id="SignalP"/>
    </source>
</evidence>
<evidence type="ECO:0000313" key="19">
    <source>
        <dbReference type="Proteomes" id="UP000460718"/>
    </source>
</evidence>
<dbReference type="Proteomes" id="UP000440732">
    <property type="component" value="Unassembled WGS sequence"/>
</dbReference>
<evidence type="ECO:0000313" key="5">
    <source>
        <dbReference type="EMBL" id="KAE9062613.1"/>
    </source>
</evidence>
<evidence type="ECO:0000313" key="6">
    <source>
        <dbReference type="EMBL" id="KAE9063574.1"/>
    </source>
</evidence>
<evidence type="ECO:0000259" key="2">
    <source>
        <dbReference type="PROSITE" id="PS51465"/>
    </source>
</evidence>
<keyword evidence="1" id="KW-0732">Signal</keyword>
<dbReference type="Proteomes" id="UP000429523">
    <property type="component" value="Unassembled WGS sequence"/>
</dbReference>
<proteinExistence type="predicted"/>
<dbReference type="Proteomes" id="UP000441208">
    <property type="component" value="Unassembled WGS sequence"/>
</dbReference>
<dbReference type="Proteomes" id="UP000476176">
    <property type="component" value="Unassembled WGS sequence"/>
</dbReference>
<keyword evidence="14" id="KW-1185">Reference proteome</keyword>
<evidence type="ECO:0000313" key="11">
    <source>
        <dbReference type="EMBL" id="KAE9268995.1"/>
    </source>
</evidence>
<dbReference type="Gene3D" id="3.30.60.30">
    <property type="match status" value="1"/>
</dbReference>
<dbReference type="EMBL" id="QXFZ01004619">
    <property type="protein sequence ID" value="KAE9063574.1"/>
    <property type="molecule type" value="Genomic_DNA"/>
</dbReference>
<evidence type="ECO:0000313" key="7">
    <source>
        <dbReference type="EMBL" id="KAE9070247.1"/>
    </source>
</evidence>
<dbReference type="EMBL" id="QXFY01004690">
    <property type="protein sequence ID" value="KAE9275919.1"/>
    <property type="molecule type" value="Genomic_DNA"/>
</dbReference>
<evidence type="ECO:0000313" key="4">
    <source>
        <dbReference type="EMBL" id="KAE8963916.1"/>
    </source>
</evidence>
<dbReference type="EMBL" id="QXGC01004887">
    <property type="protein sequence ID" value="KAE9167351.1"/>
    <property type="molecule type" value="Genomic_DNA"/>
</dbReference>
<dbReference type="AlphaFoldDB" id="A0A6A3PXJ4"/>
<evidence type="ECO:0000313" key="17">
    <source>
        <dbReference type="Proteomes" id="UP000440732"/>
    </source>
</evidence>
<evidence type="ECO:0000313" key="15">
    <source>
        <dbReference type="Proteomes" id="UP000437068"/>
    </source>
</evidence>
<dbReference type="SUPFAM" id="SSF100895">
    <property type="entry name" value="Kazal-type serine protease inhibitors"/>
    <property type="match status" value="1"/>
</dbReference>
<accession>A0A6A3PXJ4</accession>
<dbReference type="OrthoDB" id="126772at2759"/>
<dbReference type="Proteomes" id="UP000440367">
    <property type="component" value="Unassembled WGS sequence"/>
</dbReference>
<dbReference type="EMBL" id="QXGA01004895">
    <property type="protein sequence ID" value="KAE9070247.1"/>
    <property type="molecule type" value="Genomic_DNA"/>
</dbReference>
<comment type="caution">
    <text evidence="6">The sequence shown here is derived from an EMBL/GenBank/DDBJ whole genome shotgun (WGS) entry which is preliminary data.</text>
</comment>
<reference evidence="13 14" key="1">
    <citation type="submission" date="2018-08" db="EMBL/GenBank/DDBJ databases">
        <title>Genomic investigation of the strawberry pathogen Phytophthora fragariae indicates pathogenicity is determined by transcriptional variation in three key races.</title>
        <authorList>
            <person name="Adams T.M."/>
            <person name="Armitage A.D."/>
            <person name="Sobczyk M.K."/>
            <person name="Bates H.J."/>
            <person name="Dunwell J.M."/>
            <person name="Nellist C.F."/>
            <person name="Harrison R.J."/>
        </authorList>
    </citation>
    <scope>NUCLEOTIDE SEQUENCE [LARGE SCALE GENOMIC DNA]</scope>
    <source>
        <strain evidence="11 15">A4</strain>
        <strain evidence="10 16">BC-1</strain>
        <strain evidence="9 20">BC-23</strain>
        <strain evidence="8 14">NOV-27</strain>
        <strain evidence="7 17">NOV-5</strain>
        <strain evidence="6 18">NOV-71</strain>
        <strain evidence="12 21">NOV-77</strain>
        <strain evidence="3 13">NOV-9</strain>
        <strain evidence="5 22">ONT-3</strain>
        <strain evidence="4 19">SCRP245</strain>
    </source>
</reference>
<dbReference type="Proteomes" id="UP000488956">
    <property type="component" value="Unassembled WGS sequence"/>
</dbReference>
<evidence type="ECO:0000313" key="16">
    <source>
        <dbReference type="Proteomes" id="UP000440367"/>
    </source>
</evidence>
<dbReference type="InterPro" id="IPR036058">
    <property type="entry name" value="Kazal_dom_sf"/>
</dbReference>
<sequence length="92" mass="10297">MNLNKLVILAAVALLQLTGASARIGSSKIDPEVKCPTHCERDYQPVCGSDRVLYANLCLFKVAHCLNPKLKRENRSRCKNPKRFVSRVSQLT</sequence>
<dbReference type="InterPro" id="IPR002350">
    <property type="entry name" value="Kazal_dom"/>
</dbReference>
<dbReference type="Proteomes" id="UP000460718">
    <property type="component" value="Unassembled WGS sequence"/>
</dbReference>
<dbReference type="Proteomes" id="UP000437068">
    <property type="component" value="Unassembled WGS sequence"/>
</dbReference>
<dbReference type="CDD" id="cd00104">
    <property type="entry name" value="KAZAL_FS"/>
    <property type="match status" value="1"/>
</dbReference>
<dbReference type="EMBL" id="QXGD01004469">
    <property type="protein sequence ID" value="KAE9170429.1"/>
    <property type="molecule type" value="Genomic_DNA"/>
</dbReference>
<evidence type="ECO:0000313" key="3">
    <source>
        <dbReference type="EMBL" id="KAE8919644.1"/>
    </source>
</evidence>
<evidence type="ECO:0000313" key="13">
    <source>
        <dbReference type="Proteomes" id="UP000429523"/>
    </source>
</evidence>
<dbReference type="EMBL" id="QXGB01004713">
    <property type="protein sequence ID" value="KAE9165239.1"/>
    <property type="molecule type" value="Genomic_DNA"/>
</dbReference>
<dbReference type="SMART" id="SM00280">
    <property type="entry name" value="KAZAL"/>
    <property type="match status" value="1"/>
</dbReference>
<evidence type="ECO:0000313" key="21">
    <source>
        <dbReference type="Proteomes" id="UP000486351"/>
    </source>
</evidence>
<evidence type="ECO:0000313" key="22">
    <source>
        <dbReference type="Proteomes" id="UP000488956"/>
    </source>
</evidence>
<protein>
    <recommendedName>
        <fullName evidence="2">Kazal-like domain-containing protein</fullName>
    </recommendedName>
</protein>
<feature type="signal peptide" evidence="1">
    <location>
        <begin position="1"/>
        <end position="22"/>
    </location>
</feature>
<evidence type="ECO:0000313" key="18">
    <source>
        <dbReference type="Proteomes" id="UP000441208"/>
    </source>
</evidence>
<evidence type="ECO:0000313" key="8">
    <source>
        <dbReference type="EMBL" id="KAE9165239.1"/>
    </source>
</evidence>
<evidence type="ECO:0000313" key="12">
    <source>
        <dbReference type="EMBL" id="KAE9275919.1"/>
    </source>
</evidence>
<dbReference type="Pfam" id="PF00050">
    <property type="entry name" value="Kazal_1"/>
    <property type="match status" value="1"/>
</dbReference>
<evidence type="ECO:0000313" key="20">
    <source>
        <dbReference type="Proteomes" id="UP000476176"/>
    </source>
</evidence>
<name>A0A6A3PXJ4_9STRA</name>
<feature type="domain" description="Kazal-like" evidence="2">
    <location>
        <begin position="29"/>
        <end position="80"/>
    </location>
</feature>
<dbReference type="Proteomes" id="UP000433483">
    <property type="component" value="Unassembled WGS sequence"/>
</dbReference>
<dbReference type="Proteomes" id="UP000486351">
    <property type="component" value="Unassembled WGS sequence"/>
</dbReference>
<evidence type="ECO:0000313" key="10">
    <source>
        <dbReference type="EMBL" id="KAE9170429.1"/>
    </source>
</evidence>
<dbReference type="PROSITE" id="PS51465">
    <property type="entry name" value="KAZAL_2"/>
    <property type="match status" value="1"/>
</dbReference>
<dbReference type="EMBL" id="QXGE01004943">
    <property type="protein sequence ID" value="KAE9268995.1"/>
    <property type="molecule type" value="Genomic_DNA"/>
</dbReference>
<feature type="chain" id="PRO_5033522717" description="Kazal-like domain-containing protein" evidence="1">
    <location>
        <begin position="23"/>
        <end position="92"/>
    </location>
</feature>
<evidence type="ECO:0000313" key="14">
    <source>
        <dbReference type="Proteomes" id="UP000433483"/>
    </source>
</evidence>
<organism evidence="6 18">
    <name type="scientific">Phytophthora fragariae</name>
    <dbReference type="NCBI Taxonomy" id="53985"/>
    <lineage>
        <taxon>Eukaryota</taxon>
        <taxon>Sar</taxon>
        <taxon>Stramenopiles</taxon>
        <taxon>Oomycota</taxon>
        <taxon>Peronosporomycetes</taxon>
        <taxon>Peronosporales</taxon>
        <taxon>Peronosporaceae</taxon>
        <taxon>Phytophthora</taxon>
    </lineage>
</organism>
<dbReference type="EMBL" id="QXFW01004898">
    <property type="protein sequence ID" value="KAE8963916.1"/>
    <property type="molecule type" value="Genomic_DNA"/>
</dbReference>
<dbReference type="EMBL" id="QXFX01004828">
    <property type="protein sequence ID" value="KAE9062613.1"/>
    <property type="molecule type" value="Genomic_DNA"/>
</dbReference>